<comment type="caution">
    <text evidence="6">The sequence shown here is derived from an EMBL/GenBank/DDBJ whole genome shotgun (WGS) entry which is preliminary data.</text>
</comment>
<dbReference type="InterPro" id="IPR000577">
    <property type="entry name" value="Carb_kinase_FGGY"/>
</dbReference>
<dbReference type="AlphaFoldDB" id="A0A3S3VP91"/>
<organism evidence="6 7">
    <name type="scientific">Neorhizobium lilium</name>
    <dbReference type="NCBI Taxonomy" id="2503024"/>
    <lineage>
        <taxon>Bacteria</taxon>
        <taxon>Pseudomonadati</taxon>
        <taxon>Pseudomonadota</taxon>
        <taxon>Alphaproteobacteria</taxon>
        <taxon>Hyphomicrobiales</taxon>
        <taxon>Rhizobiaceae</taxon>
        <taxon>Rhizobium/Agrobacterium group</taxon>
        <taxon>Neorhizobium</taxon>
    </lineage>
</organism>
<dbReference type="Pfam" id="PF00370">
    <property type="entry name" value="FGGY_N"/>
    <property type="match status" value="1"/>
</dbReference>
<dbReference type="EMBL" id="SBIP01000001">
    <property type="protein sequence ID" value="RWX81001.1"/>
    <property type="molecule type" value="Genomic_DNA"/>
</dbReference>
<dbReference type="Proteomes" id="UP000287687">
    <property type="component" value="Unassembled WGS sequence"/>
</dbReference>
<dbReference type="NCBIfam" id="TIGR01315">
    <property type="entry name" value="5C_CHO_kinase"/>
    <property type="match status" value="1"/>
</dbReference>
<sequence length="543" mass="57861">MAVYAGIDVGTGSARAGLFNDDGSLLASAAHPIRMWSGPGEIFEQSSEDIWQAICLALRQAMREANVGPALVKGIGFDATCSMVIVGKDATSLPTLPGGDPSRDVIVWMDHRATEQAERINSRPHHVLSYVGGRISPEMQMPKLLWLKENNRPSFDQAEHFFDLADYLTFRATGDATRSLCTVTCKWTYLAHEHRWDEEFLKAIGLCELAKDDFARIGRTVDEIGAPIAEGLLTEAAEDLGILPGTPVGLSAIDAHAGGIGTIAAPSLADGDDLRTRLALIMGTSACAMTVSAEPTFINGIWGPYSSAMLPGVWLNEGGQSAFGAALAYIVAMHPAAHAAQDQASAEGLDLLVMLERLSTEKAGGVAEAARLARSIHVVPELLGNRSPEADPFATAIIAGLRLDNSIDNLVELYVATLCGLCYGTCDIVDALIAKGLPLQSIVVSGGAARSPLFRQILADSTLLTVQLPETSEPVLLGAAIIGGCADKRVSLADLAAKMSKMKEAISPQHGKISDFHKKKRQAHRDLRDTNKHIRQIMSQCLA</sequence>
<proteinExistence type="inferred from homology"/>
<evidence type="ECO:0000256" key="1">
    <source>
        <dbReference type="ARBA" id="ARBA00009156"/>
    </source>
</evidence>
<dbReference type="CDD" id="cd07782">
    <property type="entry name" value="ASKHA_NBD_FGGY_D-RBK"/>
    <property type="match status" value="1"/>
</dbReference>
<dbReference type="PANTHER" id="PTHR43435">
    <property type="entry name" value="RIBULOKINASE"/>
    <property type="match status" value="1"/>
</dbReference>
<feature type="domain" description="Carbohydrate kinase FGGY C-terminal" evidence="5">
    <location>
        <begin position="278"/>
        <end position="485"/>
    </location>
</feature>
<evidence type="ECO:0000259" key="5">
    <source>
        <dbReference type="Pfam" id="PF02782"/>
    </source>
</evidence>
<dbReference type="OrthoDB" id="9805576at2"/>
<feature type="domain" description="Carbohydrate kinase FGGY N-terminal" evidence="4">
    <location>
        <begin position="4"/>
        <end position="261"/>
    </location>
</feature>
<dbReference type="FunFam" id="3.30.420.40:FF:000101">
    <property type="entry name" value="FGGY carbohydrate kinase domain-containing protein"/>
    <property type="match status" value="1"/>
</dbReference>
<name>A0A3S3VP91_9HYPH</name>
<evidence type="ECO:0000313" key="6">
    <source>
        <dbReference type="EMBL" id="RWX81001.1"/>
    </source>
</evidence>
<dbReference type="InterPro" id="IPR018485">
    <property type="entry name" value="FGGY_C"/>
</dbReference>
<dbReference type="InterPro" id="IPR018484">
    <property type="entry name" value="FGGY_N"/>
</dbReference>
<gene>
    <name evidence="6" type="ORF">EPK99_01310</name>
</gene>
<accession>A0A3S3VP91</accession>
<dbReference type="RefSeq" id="WP_128440828.1">
    <property type="nucleotide sequence ID" value="NZ_SBIP01000001.1"/>
</dbReference>
<evidence type="ECO:0000256" key="2">
    <source>
        <dbReference type="ARBA" id="ARBA00022679"/>
    </source>
</evidence>
<reference evidence="6 7" key="1">
    <citation type="submission" date="2019-01" db="EMBL/GenBank/DDBJ databases">
        <title>The draft genome of Rhizobium sp. 24NR.</title>
        <authorList>
            <person name="Liu L."/>
            <person name="Liang L."/>
            <person name="Shi S."/>
            <person name="Xu L."/>
            <person name="Wang X."/>
            <person name="Li L."/>
            <person name="Zhang X."/>
        </authorList>
    </citation>
    <scope>NUCLEOTIDE SEQUENCE [LARGE SCALE GENOMIC DNA]</scope>
    <source>
        <strain evidence="6 7">24NR</strain>
    </source>
</reference>
<dbReference type="InterPro" id="IPR043129">
    <property type="entry name" value="ATPase_NBD"/>
</dbReference>
<protein>
    <submittedName>
        <fullName evidence="6">Ribulokinase</fullName>
    </submittedName>
</protein>
<comment type="similarity">
    <text evidence="1">Belongs to the FGGY kinase family.</text>
</comment>
<dbReference type="PANTHER" id="PTHR43435:SF4">
    <property type="entry name" value="FGGY CARBOHYDRATE KINASE DOMAIN-CONTAINING PROTEIN"/>
    <property type="match status" value="1"/>
</dbReference>
<dbReference type="GO" id="GO:0019321">
    <property type="term" value="P:pentose metabolic process"/>
    <property type="evidence" value="ECO:0007669"/>
    <property type="project" value="TreeGrafter"/>
</dbReference>
<dbReference type="SUPFAM" id="SSF53067">
    <property type="entry name" value="Actin-like ATPase domain"/>
    <property type="match status" value="2"/>
</dbReference>
<evidence type="ECO:0000313" key="7">
    <source>
        <dbReference type="Proteomes" id="UP000287687"/>
    </source>
</evidence>
<keyword evidence="3 6" id="KW-0418">Kinase</keyword>
<dbReference type="Gene3D" id="1.20.58.2240">
    <property type="match status" value="1"/>
</dbReference>
<dbReference type="Pfam" id="PF02782">
    <property type="entry name" value="FGGY_C"/>
    <property type="match status" value="1"/>
</dbReference>
<dbReference type="GO" id="GO:0019150">
    <property type="term" value="F:D-ribulokinase activity"/>
    <property type="evidence" value="ECO:0007669"/>
    <property type="project" value="TreeGrafter"/>
</dbReference>
<dbReference type="Gene3D" id="3.30.420.40">
    <property type="match status" value="1"/>
</dbReference>
<dbReference type="GO" id="GO:0005737">
    <property type="term" value="C:cytoplasm"/>
    <property type="evidence" value="ECO:0007669"/>
    <property type="project" value="TreeGrafter"/>
</dbReference>
<dbReference type="PIRSF" id="PIRSF000538">
    <property type="entry name" value="GlpK"/>
    <property type="match status" value="1"/>
</dbReference>
<evidence type="ECO:0000256" key="3">
    <source>
        <dbReference type="ARBA" id="ARBA00022777"/>
    </source>
</evidence>
<evidence type="ECO:0000259" key="4">
    <source>
        <dbReference type="Pfam" id="PF00370"/>
    </source>
</evidence>
<keyword evidence="7" id="KW-1185">Reference proteome</keyword>
<keyword evidence="2" id="KW-0808">Transferase</keyword>
<dbReference type="InterPro" id="IPR006003">
    <property type="entry name" value="FGGY_RbtK-like"/>
</dbReference>